<dbReference type="Proteomes" id="UP000229317">
    <property type="component" value="Unassembled WGS sequence"/>
</dbReference>
<dbReference type="InterPro" id="IPR018466">
    <property type="entry name" value="Kre9/Knh1-like_N"/>
</dbReference>
<feature type="chain" id="PRO_5013917120" evidence="2">
    <location>
        <begin position="29"/>
        <end position="676"/>
    </location>
</feature>
<reference evidence="5 6" key="1">
    <citation type="submission" date="2017-09" db="EMBL/GenBank/DDBJ databases">
        <title>Depth-based differentiation of microbial function through sediment-hosted aquifers and enrichment of novel symbionts in the deep terrestrial subsurface.</title>
        <authorList>
            <person name="Probst A.J."/>
            <person name="Ladd B."/>
            <person name="Jarett J.K."/>
            <person name="Geller-Mcgrath D.E."/>
            <person name="Sieber C.M."/>
            <person name="Emerson J.B."/>
            <person name="Anantharaman K."/>
            <person name="Thomas B.C."/>
            <person name="Malmstrom R."/>
            <person name="Stieglmeier M."/>
            <person name="Klingl A."/>
            <person name="Woyke T."/>
            <person name="Ryan C.M."/>
            <person name="Banfield J.F."/>
        </authorList>
    </citation>
    <scope>NUCLEOTIDE SEQUENCE [LARGE SCALE GENOMIC DNA]</scope>
    <source>
        <strain evidence="5">CG11_big_fil_rev_8_21_14_0_20_40_15</strain>
    </source>
</reference>
<feature type="domain" description="Yeast cell wall synthesis Kre9/Knh1-like N-terminal" evidence="4">
    <location>
        <begin position="351"/>
        <end position="430"/>
    </location>
</feature>
<name>A0A2H0KTT4_9BACT</name>
<keyword evidence="1 2" id="KW-0732">Signal</keyword>
<evidence type="ECO:0000259" key="3">
    <source>
        <dbReference type="Pfam" id="PF03815"/>
    </source>
</evidence>
<proteinExistence type="predicted"/>
<dbReference type="SUPFAM" id="SSF69848">
    <property type="entry name" value="LCCL domain"/>
    <property type="match status" value="1"/>
</dbReference>
<feature type="signal peptide" evidence="2">
    <location>
        <begin position="1"/>
        <end position="28"/>
    </location>
</feature>
<dbReference type="AlphaFoldDB" id="A0A2H0KTT4"/>
<gene>
    <name evidence="5" type="ORF">COV84_00565</name>
</gene>
<accession>A0A2H0KTT4</accession>
<dbReference type="Pfam" id="PF03815">
    <property type="entry name" value="LCCL"/>
    <property type="match status" value="1"/>
</dbReference>
<dbReference type="EMBL" id="PCVO01000006">
    <property type="protein sequence ID" value="PIQ75569.1"/>
    <property type="molecule type" value="Genomic_DNA"/>
</dbReference>
<evidence type="ECO:0000256" key="1">
    <source>
        <dbReference type="ARBA" id="ARBA00022729"/>
    </source>
</evidence>
<sequence length="676" mass="73720">MIKKCFFIIAIFSAIAAVSLIRIQPASASSIWIISPNGGEYLSVSSTYQIKWISSSDVAYTGIFLMKEGGGSIQIATGVYNYGISGGEVYDWYIPSNIASGRYKINITGEIASDGSQIVSAFDESDNFFTISNPTTACGPYSDLVVTGSTSGGSIWGSNPYTDDSDFNKAALHAGLISAGQTATIRKTNAGYLYNFTGSTFNGVTTLPWTTGWCGVNISFVSFVATPYLTLNSPNGGENWTIGETKRVSWGIANINYVRIYIEDASGAITGSGSVNYIYDGAIPISTSYFDWTIQKSQLPGSNLTFPRNYKIRIDGVNSTETGAQVVATDRSDNSFTIREAVTPSLSVAYPNGGETLIKGQTYTFRWTSQNMSGKNVRVALYQKDLTPPLFENIAGITSADSGWVSWAIPSSIVSKSNYYKIAVIYDSSTGGVAGESVADYSDNFFSILDTETPVAGCLPDGSLVKLPEDPKVYIIINCQKKWIQTTQEFNQGGYSWSSVQETIPSALQSYTDYVQLLKATSDEKVYKIIGGKKLWIPTSESFANQGFNWSQVQEATKANIDKYARAKLVRVASSPNVYYLTEAGRKRHILNSEVFLSYGNKWEDVVEITAADLEMYPDSVLIRAEGDKKVFVLIEGKKQWIKTAEAFNQLALDWNNIAPVNTTELNAYPEGAAIE</sequence>
<organism evidence="5 6">
    <name type="scientific">Candidatus Portnoybacteria bacterium CG11_big_fil_rev_8_21_14_0_20_40_15</name>
    <dbReference type="NCBI Taxonomy" id="1974817"/>
    <lineage>
        <taxon>Bacteria</taxon>
        <taxon>Candidatus Portnoyibacteriota</taxon>
    </lineage>
</organism>
<dbReference type="InterPro" id="IPR036609">
    <property type="entry name" value="LCCL_sf"/>
</dbReference>
<comment type="caution">
    <text evidence="5">The sequence shown here is derived from an EMBL/GenBank/DDBJ whole genome shotgun (WGS) entry which is preliminary data.</text>
</comment>
<feature type="domain" description="LCCL" evidence="3">
    <location>
        <begin position="152"/>
        <end position="209"/>
    </location>
</feature>
<evidence type="ECO:0000313" key="6">
    <source>
        <dbReference type="Proteomes" id="UP000229317"/>
    </source>
</evidence>
<evidence type="ECO:0000259" key="4">
    <source>
        <dbReference type="Pfam" id="PF10342"/>
    </source>
</evidence>
<dbReference type="InterPro" id="IPR004043">
    <property type="entry name" value="LCCL"/>
</dbReference>
<dbReference type="Pfam" id="PF10342">
    <property type="entry name" value="Kre9_KNH"/>
    <property type="match status" value="1"/>
</dbReference>
<evidence type="ECO:0000313" key="5">
    <source>
        <dbReference type="EMBL" id="PIQ75569.1"/>
    </source>
</evidence>
<evidence type="ECO:0000256" key="2">
    <source>
        <dbReference type="SAM" id="SignalP"/>
    </source>
</evidence>
<protein>
    <submittedName>
        <fullName evidence="5">Uncharacterized protein</fullName>
    </submittedName>
</protein>
<dbReference type="Gene3D" id="2.170.130.20">
    <property type="entry name" value="LCCL-like domain"/>
    <property type="match status" value="1"/>
</dbReference>